<protein>
    <submittedName>
        <fullName evidence="2">Uncharacterized protein</fullName>
    </submittedName>
</protein>
<feature type="transmembrane region" description="Helical" evidence="1">
    <location>
        <begin position="147"/>
        <end position="165"/>
    </location>
</feature>
<keyword evidence="3" id="KW-1185">Reference proteome</keyword>
<accession>A0A292Q032</accession>
<evidence type="ECO:0000313" key="3">
    <source>
        <dbReference type="Proteomes" id="UP001412239"/>
    </source>
</evidence>
<proteinExistence type="predicted"/>
<reference evidence="2" key="1">
    <citation type="submission" date="2015-10" db="EMBL/GenBank/DDBJ databases">
        <authorList>
            <person name="Regsiter A."/>
            <person name="william w."/>
        </authorList>
    </citation>
    <scope>NUCLEOTIDE SEQUENCE</scope>
    <source>
        <strain evidence="2">Montdore</strain>
    </source>
</reference>
<dbReference type="Proteomes" id="UP001412239">
    <property type="component" value="Unassembled WGS sequence"/>
</dbReference>
<gene>
    <name evidence="2" type="ORF">GSTUAT00003688001</name>
</gene>
<dbReference type="EMBL" id="LN890998">
    <property type="protein sequence ID" value="CUS12238.1"/>
    <property type="molecule type" value="Genomic_DNA"/>
</dbReference>
<feature type="transmembrane region" description="Helical" evidence="1">
    <location>
        <begin position="110"/>
        <end position="127"/>
    </location>
</feature>
<sequence>MKSPTVPFRELCFCSSMPVYLYSRAMPPIQRFLLRPFLRPSAPRVFTWNPSSIIRNASTNAKKLKKRAPEKIIKTTSPLPQTGKYFSLAESLGNSDHPAILLYACHNRSFLRSCYGLSSAMLAWSYYTYRTNIANSGPGLPAWVIKVTWGSVTIMTVMAVAVAYYPTRLIQAIYAHPIPATGTRPASISLTLHRRPILPTLPMKKLRVASPNMVTLEEPIHTTIRPVAAPGVAEDECTGWQKVWSKINPAKVLARAVSGISTSVFVLVKVEGMGSYRIHRDGWVWERRGLDRIFKARNVVRM</sequence>
<dbReference type="AlphaFoldDB" id="A0A292Q032"/>
<keyword evidence="1" id="KW-0472">Membrane</keyword>
<evidence type="ECO:0000313" key="2">
    <source>
        <dbReference type="EMBL" id="CUS12238.1"/>
    </source>
</evidence>
<keyword evidence="1" id="KW-1133">Transmembrane helix</keyword>
<evidence type="ECO:0000256" key="1">
    <source>
        <dbReference type="SAM" id="Phobius"/>
    </source>
</evidence>
<keyword evidence="1" id="KW-0812">Transmembrane</keyword>
<name>A0A292Q032_9PEZI</name>
<organism evidence="2 3">
    <name type="scientific">Tuber aestivum</name>
    <name type="common">summer truffle</name>
    <dbReference type="NCBI Taxonomy" id="59557"/>
    <lineage>
        <taxon>Eukaryota</taxon>
        <taxon>Fungi</taxon>
        <taxon>Dikarya</taxon>
        <taxon>Ascomycota</taxon>
        <taxon>Pezizomycotina</taxon>
        <taxon>Pezizomycetes</taxon>
        <taxon>Pezizales</taxon>
        <taxon>Tuberaceae</taxon>
        <taxon>Tuber</taxon>
    </lineage>
</organism>